<dbReference type="Gene3D" id="1.10.1610.10">
    <property type="match status" value="1"/>
</dbReference>
<evidence type="ECO:0000256" key="8">
    <source>
        <dbReference type="ARBA" id="ARBA00022679"/>
    </source>
</evidence>
<dbReference type="CDD" id="cd02439">
    <property type="entry name" value="DMB-PRT_CobT"/>
    <property type="match status" value="1"/>
</dbReference>
<dbReference type="Proteomes" id="UP000254330">
    <property type="component" value="Unassembled WGS sequence"/>
</dbReference>
<dbReference type="UniPathway" id="UPA00061">
    <property type="reaction ID" value="UER00516"/>
</dbReference>
<comment type="catalytic activity">
    <reaction evidence="10 11">
        <text>5,6-dimethylbenzimidazole + nicotinate beta-D-ribonucleotide = alpha-ribazole 5'-phosphate + nicotinate + H(+)</text>
        <dbReference type="Rhea" id="RHEA:11196"/>
        <dbReference type="ChEBI" id="CHEBI:15378"/>
        <dbReference type="ChEBI" id="CHEBI:15890"/>
        <dbReference type="ChEBI" id="CHEBI:32544"/>
        <dbReference type="ChEBI" id="CHEBI:57502"/>
        <dbReference type="ChEBI" id="CHEBI:57918"/>
        <dbReference type="EC" id="2.4.2.21"/>
    </reaction>
</comment>
<gene>
    <name evidence="11 12" type="primary">cobT</name>
    <name evidence="13" type="ORF">DFR61_13316</name>
    <name evidence="12" type="ORF">NCTC10597_01317</name>
</gene>
<dbReference type="Gene3D" id="3.40.50.10210">
    <property type="match status" value="1"/>
</dbReference>
<evidence type="ECO:0000313" key="15">
    <source>
        <dbReference type="Proteomes" id="UP000294641"/>
    </source>
</evidence>
<comment type="function">
    <text evidence="1 11">Catalyzes the synthesis of alpha-ribazole-5'-phosphate from nicotinate mononucleotide (NAMN) and 5,6-dimethylbenzimidazole (DMB).</text>
</comment>
<dbReference type="NCBIfam" id="NF000996">
    <property type="entry name" value="PRK00105.1"/>
    <property type="match status" value="1"/>
</dbReference>
<comment type="similarity">
    <text evidence="3 11">Belongs to the CobT family.</text>
</comment>
<dbReference type="RefSeq" id="WP_256595754.1">
    <property type="nucleotide sequence ID" value="NZ_BJUE01000033.1"/>
</dbReference>
<evidence type="ECO:0000256" key="7">
    <source>
        <dbReference type="ARBA" id="ARBA00022676"/>
    </source>
</evidence>
<dbReference type="GO" id="GO:0009236">
    <property type="term" value="P:cobalamin biosynthetic process"/>
    <property type="evidence" value="ECO:0007669"/>
    <property type="project" value="UniProtKB-UniRule"/>
</dbReference>
<reference evidence="13 15" key="2">
    <citation type="submission" date="2019-03" db="EMBL/GenBank/DDBJ databases">
        <title>Genomic Encyclopedia of Type Strains, Phase IV (KMG-IV): sequencing the most valuable type-strain genomes for metagenomic binning, comparative biology and taxonomic classification.</title>
        <authorList>
            <person name="Goeker M."/>
        </authorList>
    </citation>
    <scope>NUCLEOTIDE SEQUENCE [LARGE SCALE GENOMIC DNA]</scope>
    <source>
        <strain evidence="13 15">DSM 20580</strain>
    </source>
</reference>
<dbReference type="InterPro" id="IPR017846">
    <property type="entry name" value="Nict_dMeBzImd_PRibTrfase_bact"/>
</dbReference>
<keyword evidence="8 11" id="KW-0808">Transferase</keyword>
<dbReference type="InterPro" id="IPR003200">
    <property type="entry name" value="Nict_dMeBzImd_PRibTrfase"/>
</dbReference>
<sequence>MENIKIDHLDEQAMVNAQQHIDQLTKPVGSLGKIEELAIQLAGVTRNAKPNLQKPAIIVFAADHGITAEGISAFPQEVTIQMVANMANGGAAINAFANNIGADFKVVDVGVNTDQPMDGAVDRKVMHGTKNYAKGNAMTLKEVEQALQVGYEETKMMIEAGADSICFGEVGIGNTTVSSTLFAAISNLPVTHITGYGTGISDEQLLRKIEVIENTLEFHLKEPLVGKQILAHLGGLEIAAMAGGMIAAAQHHTPILLDGLISTVSACVAEQIVSGVKSYLFATHKSVEPGHVYALNYLQLTPLIDLEFRLGEGTGAAVAYPLFSAACHMMNDMATFADAGVSGKS</sequence>
<evidence type="ECO:0000256" key="6">
    <source>
        <dbReference type="ARBA" id="ARBA00022573"/>
    </source>
</evidence>
<feature type="active site" description="Proton acceptor" evidence="11">
    <location>
        <position position="312"/>
    </location>
</feature>
<evidence type="ECO:0000256" key="1">
    <source>
        <dbReference type="ARBA" id="ARBA00002197"/>
    </source>
</evidence>
<keyword evidence="15" id="KW-1185">Reference proteome</keyword>
<dbReference type="EC" id="2.4.2.21" evidence="4 11"/>
<evidence type="ECO:0000256" key="5">
    <source>
        <dbReference type="ARBA" id="ARBA00015486"/>
    </source>
</evidence>
<dbReference type="AlphaFoldDB" id="A0A8B4QA81"/>
<comment type="caution">
    <text evidence="12">The sequence shown here is derived from an EMBL/GenBank/DDBJ whole genome shotgun (WGS) entry which is preliminary data.</text>
</comment>
<accession>A0A8B4QA81</accession>
<reference evidence="12 14" key="1">
    <citation type="submission" date="2018-06" db="EMBL/GenBank/DDBJ databases">
        <authorList>
            <consortium name="Pathogen Informatics"/>
            <person name="Doyle S."/>
        </authorList>
    </citation>
    <scope>NUCLEOTIDE SEQUENCE [LARGE SCALE GENOMIC DNA]</scope>
    <source>
        <strain evidence="12 14">NCTC10597</strain>
    </source>
</reference>
<evidence type="ECO:0000256" key="10">
    <source>
        <dbReference type="ARBA" id="ARBA00047340"/>
    </source>
</evidence>
<evidence type="ECO:0000313" key="14">
    <source>
        <dbReference type="Proteomes" id="UP000254330"/>
    </source>
</evidence>
<keyword evidence="6 11" id="KW-0169">Cobalamin biosynthesis</keyword>
<evidence type="ECO:0000256" key="3">
    <source>
        <dbReference type="ARBA" id="ARBA00007110"/>
    </source>
</evidence>
<dbReference type="GO" id="GO:0008939">
    <property type="term" value="F:nicotinate-nucleotide-dimethylbenzimidazole phosphoribosyltransferase activity"/>
    <property type="evidence" value="ECO:0007669"/>
    <property type="project" value="UniProtKB-UniRule"/>
</dbReference>
<proteinExistence type="inferred from homology"/>
<evidence type="ECO:0000313" key="12">
    <source>
        <dbReference type="EMBL" id="STX09629.1"/>
    </source>
</evidence>
<dbReference type="NCBIfam" id="TIGR03160">
    <property type="entry name" value="cobT_DBIPRT"/>
    <property type="match status" value="1"/>
</dbReference>
<dbReference type="HAMAP" id="MF_00230">
    <property type="entry name" value="CobT"/>
    <property type="match status" value="1"/>
</dbReference>
<evidence type="ECO:0000256" key="2">
    <source>
        <dbReference type="ARBA" id="ARBA00005049"/>
    </source>
</evidence>
<keyword evidence="7 11" id="KW-0328">Glycosyltransferase</keyword>
<dbReference type="Proteomes" id="UP000294641">
    <property type="component" value="Unassembled WGS sequence"/>
</dbReference>
<evidence type="ECO:0000313" key="13">
    <source>
        <dbReference type="EMBL" id="TDR34981.1"/>
    </source>
</evidence>
<organism evidence="12 14">
    <name type="scientific">Kurthia zopfii</name>
    <dbReference type="NCBI Taxonomy" id="1650"/>
    <lineage>
        <taxon>Bacteria</taxon>
        <taxon>Bacillati</taxon>
        <taxon>Bacillota</taxon>
        <taxon>Bacilli</taxon>
        <taxon>Bacillales</taxon>
        <taxon>Caryophanaceae</taxon>
        <taxon>Kurthia</taxon>
    </lineage>
</organism>
<dbReference type="EMBL" id="UGNP01000001">
    <property type="protein sequence ID" value="STX09629.1"/>
    <property type="molecule type" value="Genomic_DNA"/>
</dbReference>
<dbReference type="InterPro" id="IPR023195">
    <property type="entry name" value="Nict_dMeBzImd_PRibTrfase_N"/>
</dbReference>
<evidence type="ECO:0000256" key="11">
    <source>
        <dbReference type="HAMAP-Rule" id="MF_00230"/>
    </source>
</evidence>
<protein>
    <recommendedName>
        <fullName evidence="5 11">Nicotinate-nucleotide--dimethylbenzimidazole phosphoribosyltransferase</fullName>
        <shortName evidence="11">NN:DBI PRT</shortName>
        <ecNumber evidence="4 11">2.4.2.21</ecNumber>
    </recommendedName>
    <alternativeName>
        <fullName evidence="9 11">N(1)-alpha-phosphoribosyltransferase</fullName>
    </alternativeName>
</protein>
<dbReference type="EMBL" id="SNZG01000033">
    <property type="protein sequence ID" value="TDR34981.1"/>
    <property type="molecule type" value="Genomic_DNA"/>
</dbReference>
<comment type="pathway">
    <text evidence="2 11">Nucleoside biosynthesis; alpha-ribazole biosynthesis; alpha-ribazole from 5,6-dimethylbenzimidazole: step 1/2.</text>
</comment>
<evidence type="ECO:0000256" key="9">
    <source>
        <dbReference type="ARBA" id="ARBA00030686"/>
    </source>
</evidence>
<dbReference type="InterPro" id="IPR036087">
    <property type="entry name" value="Nict_dMeBzImd_PRibTrfase_sf"/>
</dbReference>
<dbReference type="SUPFAM" id="SSF52733">
    <property type="entry name" value="Nicotinate mononucleotide:5,6-dimethylbenzimidazole phosphoribosyltransferase (CobT)"/>
    <property type="match status" value="1"/>
</dbReference>
<dbReference type="Pfam" id="PF02277">
    <property type="entry name" value="DBI_PRT"/>
    <property type="match status" value="1"/>
</dbReference>
<dbReference type="PANTHER" id="PTHR43463:SF1">
    <property type="entry name" value="NICOTINATE-NUCLEOTIDE--DIMETHYLBENZIMIDAZOLE PHOSPHORIBOSYLTRANSFERASE"/>
    <property type="match status" value="1"/>
</dbReference>
<dbReference type="PANTHER" id="PTHR43463">
    <property type="entry name" value="NICOTINATE-NUCLEOTIDE--DIMETHYLBENZIMIDAZOLE PHOSPHORIBOSYLTRANSFERASE"/>
    <property type="match status" value="1"/>
</dbReference>
<name>A0A8B4QA81_9BACL</name>
<evidence type="ECO:0000256" key="4">
    <source>
        <dbReference type="ARBA" id="ARBA00011991"/>
    </source>
</evidence>
<dbReference type="FunFam" id="3.40.50.10210:FF:000001">
    <property type="entry name" value="Nicotinate-nucleotide--dimethylbenzimidazole phosphoribosyltransferase"/>
    <property type="match status" value="1"/>
</dbReference>